<feature type="region of interest" description="Disordered" evidence="1">
    <location>
        <begin position="145"/>
        <end position="172"/>
    </location>
</feature>
<dbReference type="Proteomes" id="UP001222932">
    <property type="component" value="Unassembled WGS sequence"/>
</dbReference>
<proteinExistence type="predicted"/>
<organism evidence="2 3">
    <name type="scientific">Cutaneotrichosporon spelunceum</name>
    <dbReference type="NCBI Taxonomy" id="1672016"/>
    <lineage>
        <taxon>Eukaryota</taxon>
        <taxon>Fungi</taxon>
        <taxon>Dikarya</taxon>
        <taxon>Basidiomycota</taxon>
        <taxon>Agaricomycotina</taxon>
        <taxon>Tremellomycetes</taxon>
        <taxon>Trichosporonales</taxon>
        <taxon>Trichosporonaceae</taxon>
        <taxon>Cutaneotrichosporon</taxon>
    </lineage>
</organism>
<evidence type="ECO:0000313" key="2">
    <source>
        <dbReference type="EMBL" id="GMK60039.1"/>
    </source>
</evidence>
<comment type="caution">
    <text evidence="2">The sequence shown here is derived from an EMBL/GenBank/DDBJ whole genome shotgun (WGS) entry which is preliminary data.</text>
</comment>
<feature type="region of interest" description="Disordered" evidence="1">
    <location>
        <begin position="89"/>
        <end position="130"/>
    </location>
</feature>
<feature type="compositionally biased region" description="Low complexity" evidence="1">
    <location>
        <begin position="153"/>
        <end position="170"/>
    </location>
</feature>
<reference evidence="2" key="2">
    <citation type="submission" date="2023-06" db="EMBL/GenBank/DDBJ databases">
        <authorList>
            <person name="Kobayashi Y."/>
            <person name="Kayamori A."/>
            <person name="Aoki K."/>
            <person name="Shiwa Y."/>
            <person name="Fujita N."/>
            <person name="Sugita T."/>
            <person name="Iwasaki W."/>
            <person name="Tanaka N."/>
            <person name="Takashima M."/>
        </authorList>
    </citation>
    <scope>NUCLEOTIDE SEQUENCE</scope>
    <source>
        <strain evidence="2">HIS016</strain>
    </source>
</reference>
<name>A0AAD3YFF4_9TREE</name>
<evidence type="ECO:0000256" key="1">
    <source>
        <dbReference type="SAM" id="MobiDB-lite"/>
    </source>
</evidence>
<feature type="region of interest" description="Disordered" evidence="1">
    <location>
        <begin position="305"/>
        <end position="325"/>
    </location>
</feature>
<feature type="compositionally biased region" description="Polar residues" evidence="1">
    <location>
        <begin position="96"/>
        <end position="108"/>
    </location>
</feature>
<feature type="compositionally biased region" description="Basic and acidic residues" evidence="1">
    <location>
        <begin position="228"/>
        <end position="237"/>
    </location>
</feature>
<feature type="region of interest" description="Disordered" evidence="1">
    <location>
        <begin position="193"/>
        <end position="212"/>
    </location>
</feature>
<feature type="compositionally biased region" description="Pro residues" evidence="1">
    <location>
        <begin position="15"/>
        <end position="26"/>
    </location>
</feature>
<dbReference type="AlphaFoldDB" id="A0AAD3YFF4"/>
<feature type="region of interest" description="Disordered" evidence="1">
    <location>
        <begin position="219"/>
        <end position="264"/>
    </location>
</feature>
<gene>
    <name evidence="2" type="ORF">CspeluHIS016_0902560</name>
</gene>
<feature type="region of interest" description="Disordered" evidence="1">
    <location>
        <begin position="1"/>
        <end position="76"/>
    </location>
</feature>
<dbReference type="EMBL" id="BTCM01000009">
    <property type="protein sequence ID" value="GMK60039.1"/>
    <property type="molecule type" value="Genomic_DNA"/>
</dbReference>
<sequence>MASREDADDPLDRGPSPPPASPPSLRPRPLQLETLQRRRSPSPGTPTRGHHRRGSSLTSPPAPPEDFNPPASFIPTECALQGLQAPLPAAAVQPVSSTASHSPRSSLGSGDDVVTSPLVIGRPSSVPVEALRQRPQILALQRLSQESVHKLSHNSSRSSSNDGSDGSDVLAARRDELKSQLLIAELDQDIGRRSSGDMFTRRSSTPPPNCPVEVNVIGATPSPSSTHLTEDQLREAEVEAPWGRPRSGSAGRDNGNDDGGARAWDSVWPAANALPVASFPLQPNAGSRFPSAPLSPYVTPSFSPAVVQTTRRPSGSPPLSPLPRAFGEVTSGGDRTTRFCNHAVITLASVRKVVLQEPNSEPEFRILGITIPVPDGPRVRRTHTWQPLWRRPE</sequence>
<reference evidence="2" key="1">
    <citation type="journal article" date="2023" name="BMC Genomics">
        <title>Chromosome-level genome assemblies of Cutaneotrichosporon spp. (Trichosporonales, Basidiomycota) reveal imbalanced evolution between nucleotide sequences and chromosome synteny.</title>
        <authorList>
            <person name="Kobayashi Y."/>
            <person name="Kayamori A."/>
            <person name="Aoki K."/>
            <person name="Shiwa Y."/>
            <person name="Matsutani M."/>
            <person name="Fujita N."/>
            <person name="Sugita T."/>
            <person name="Iwasaki W."/>
            <person name="Tanaka N."/>
            <person name="Takashima M."/>
        </authorList>
    </citation>
    <scope>NUCLEOTIDE SEQUENCE</scope>
    <source>
        <strain evidence="2">HIS016</strain>
    </source>
</reference>
<accession>A0AAD3YFF4</accession>
<keyword evidence="3" id="KW-1185">Reference proteome</keyword>
<protein>
    <submittedName>
        <fullName evidence="2">Uncharacterized protein</fullName>
    </submittedName>
</protein>
<evidence type="ECO:0000313" key="3">
    <source>
        <dbReference type="Proteomes" id="UP001222932"/>
    </source>
</evidence>